<dbReference type="RefSeq" id="WP_340613337.1">
    <property type="nucleotide sequence ID" value="NZ_JBBNAW010000047.1"/>
</dbReference>
<comment type="caution">
    <text evidence="1">The sequence shown here is derived from an EMBL/GenBank/DDBJ whole genome shotgun (WGS) entry which is preliminary data.</text>
</comment>
<evidence type="ECO:0000313" key="1">
    <source>
        <dbReference type="EMBL" id="MEK2612259.1"/>
    </source>
</evidence>
<reference evidence="1 2" key="1">
    <citation type="submission" date="2024-03" db="EMBL/GenBank/DDBJ databases">
        <title>Screening, Identification and Application of a Plant Lactobacillus Strain.</title>
        <authorList>
            <person name="Li Y.L."/>
        </authorList>
    </citation>
    <scope>NUCLEOTIDE SEQUENCE [LARGE SCALE GENOMIC DNA]</scope>
    <source>
        <strain evidence="1 2">JDB</strain>
    </source>
</reference>
<evidence type="ECO:0008006" key="3">
    <source>
        <dbReference type="Google" id="ProtNLM"/>
    </source>
</evidence>
<dbReference type="Proteomes" id="UP001386972">
    <property type="component" value="Unassembled WGS sequence"/>
</dbReference>
<keyword evidence="2" id="KW-1185">Reference proteome</keyword>
<sequence length="81" mass="8992">HLGLQPTLHAAILFVQSLELSRLEFNLDVDELRAFTQELEACNDEIARSAILQQAVQARGIELPFEMGNVASTRTWLASLA</sequence>
<evidence type="ECO:0000313" key="2">
    <source>
        <dbReference type="Proteomes" id="UP001386972"/>
    </source>
</evidence>
<protein>
    <recommendedName>
        <fullName evidence="3">Condensation domain-containing protein</fullName>
    </recommendedName>
</protein>
<proteinExistence type="predicted"/>
<organism evidence="1 2">
    <name type="scientific">Pseudomonas shirazensis</name>
    <dbReference type="NCBI Taxonomy" id="2745494"/>
    <lineage>
        <taxon>Bacteria</taxon>
        <taxon>Pseudomonadati</taxon>
        <taxon>Pseudomonadota</taxon>
        <taxon>Gammaproteobacteria</taxon>
        <taxon>Pseudomonadales</taxon>
        <taxon>Pseudomonadaceae</taxon>
        <taxon>Pseudomonas</taxon>
    </lineage>
</organism>
<dbReference type="EMBL" id="JBBNAW010000047">
    <property type="protein sequence ID" value="MEK2612259.1"/>
    <property type="molecule type" value="Genomic_DNA"/>
</dbReference>
<name>A0ABU9A6M3_9PSED</name>
<accession>A0ABU9A6M3</accession>
<feature type="non-terminal residue" evidence="1">
    <location>
        <position position="1"/>
    </location>
</feature>
<gene>
    <name evidence="1" type="ORF">WLF18_24520</name>
</gene>